<reference evidence="9 11" key="2">
    <citation type="journal article" date="2018" name="Plant J.">
        <title>The Physcomitrella patens chromosome-scale assembly reveals moss genome structure and evolution.</title>
        <authorList>
            <person name="Lang D."/>
            <person name="Ullrich K.K."/>
            <person name="Murat F."/>
            <person name="Fuchs J."/>
            <person name="Jenkins J."/>
            <person name="Haas F.B."/>
            <person name="Piednoel M."/>
            <person name="Gundlach H."/>
            <person name="Van Bel M."/>
            <person name="Meyberg R."/>
            <person name="Vives C."/>
            <person name="Morata J."/>
            <person name="Symeonidi A."/>
            <person name="Hiss M."/>
            <person name="Muchero W."/>
            <person name="Kamisugi Y."/>
            <person name="Saleh O."/>
            <person name="Blanc G."/>
            <person name="Decker E.L."/>
            <person name="van Gessel N."/>
            <person name="Grimwood J."/>
            <person name="Hayes R.D."/>
            <person name="Graham S.W."/>
            <person name="Gunter L.E."/>
            <person name="McDaniel S.F."/>
            <person name="Hoernstein S.N.W."/>
            <person name="Larsson A."/>
            <person name="Li F.W."/>
            <person name="Perroud P.F."/>
            <person name="Phillips J."/>
            <person name="Ranjan P."/>
            <person name="Rokshar D.S."/>
            <person name="Rothfels C.J."/>
            <person name="Schneider L."/>
            <person name="Shu S."/>
            <person name="Stevenson D.W."/>
            <person name="Thummler F."/>
            <person name="Tillich M."/>
            <person name="Villarreal Aguilar J.C."/>
            <person name="Widiez T."/>
            <person name="Wong G.K."/>
            <person name="Wymore A."/>
            <person name="Zhang Y."/>
            <person name="Zimmer A.D."/>
            <person name="Quatrano R.S."/>
            <person name="Mayer K.F.X."/>
            <person name="Goodstein D."/>
            <person name="Casacuberta J.M."/>
            <person name="Vandepoele K."/>
            <person name="Reski R."/>
            <person name="Cuming A.C."/>
            <person name="Tuskan G.A."/>
            <person name="Maumus F."/>
            <person name="Salse J."/>
            <person name="Schmutz J."/>
            <person name="Rensing S.A."/>
        </authorList>
    </citation>
    <scope>NUCLEOTIDE SEQUENCE [LARGE SCALE GENOMIC DNA]</scope>
    <source>
        <strain evidence="10 11">cv. Gransden 2004</strain>
    </source>
</reference>
<dbReference type="InterPro" id="IPR036188">
    <property type="entry name" value="FAD/NAD-bd_sf"/>
</dbReference>
<gene>
    <name evidence="10" type="primary">LOC112289138</name>
    <name evidence="9" type="ORF">PHYPA_014758</name>
</gene>
<keyword evidence="6" id="KW-0503">Monooxygenase</keyword>
<dbReference type="RefSeq" id="XP_024389867.1">
    <property type="nucleotide sequence ID" value="XM_024534099.2"/>
</dbReference>
<feature type="domain" description="FAD-binding" evidence="8">
    <location>
        <begin position="403"/>
        <end position="448"/>
    </location>
</feature>
<evidence type="ECO:0000259" key="8">
    <source>
        <dbReference type="Pfam" id="PF01494"/>
    </source>
</evidence>
<dbReference type="GO" id="GO:0004502">
    <property type="term" value="F:kynurenine 3-monooxygenase activity"/>
    <property type="evidence" value="ECO:0000318"/>
    <property type="project" value="GO_Central"/>
</dbReference>
<evidence type="ECO:0000313" key="11">
    <source>
        <dbReference type="Proteomes" id="UP000006727"/>
    </source>
</evidence>
<protein>
    <recommendedName>
        <fullName evidence="8">FAD-binding domain-containing protein</fullName>
    </recommendedName>
</protein>
<dbReference type="OrthoDB" id="10053569at2759"/>
<dbReference type="SUPFAM" id="SSF51905">
    <property type="entry name" value="FAD/NAD(P)-binding domain"/>
    <property type="match status" value="1"/>
</dbReference>
<dbReference type="FunFam" id="3.50.50.60:FF:000670">
    <property type="entry name" value="Predicted protein"/>
    <property type="match status" value="1"/>
</dbReference>
<dbReference type="PANTHER" id="PTHR46028:SF2">
    <property type="entry name" value="KYNURENINE 3-MONOOXYGENASE"/>
    <property type="match status" value="1"/>
</dbReference>
<dbReference type="Proteomes" id="UP000006727">
    <property type="component" value="Chromosome 11"/>
</dbReference>
<dbReference type="GO" id="GO:0070189">
    <property type="term" value="P:kynurenine metabolic process"/>
    <property type="evidence" value="ECO:0000318"/>
    <property type="project" value="GO_Central"/>
</dbReference>
<dbReference type="PANTHER" id="PTHR46028">
    <property type="entry name" value="KYNURENINE 3-MONOOXYGENASE"/>
    <property type="match status" value="1"/>
</dbReference>
<dbReference type="Pfam" id="PF01494">
    <property type="entry name" value="FAD_binding_3"/>
    <property type="match status" value="1"/>
</dbReference>
<dbReference type="PRINTS" id="PR00420">
    <property type="entry name" value="RNGMNOXGNASE"/>
</dbReference>
<reference evidence="10" key="3">
    <citation type="submission" date="2020-12" db="UniProtKB">
        <authorList>
            <consortium name="EnsemblPlants"/>
        </authorList>
    </citation>
    <scope>IDENTIFICATION</scope>
</reference>
<dbReference type="Gramene" id="Pp3c11_8540V3.1">
    <property type="protein sequence ID" value="Pp3c11_8540V3.1"/>
    <property type="gene ID" value="Pp3c11_8540"/>
</dbReference>
<evidence type="ECO:0000256" key="1">
    <source>
        <dbReference type="ARBA" id="ARBA00001974"/>
    </source>
</evidence>
<dbReference type="EnsemblPlants" id="Pp3c11_8540V3.1">
    <property type="protein sequence ID" value="Pp3c11_8540V3.1"/>
    <property type="gene ID" value="Pp3c11_8540"/>
</dbReference>
<evidence type="ECO:0000256" key="2">
    <source>
        <dbReference type="ARBA" id="ARBA00022630"/>
    </source>
</evidence>
<keyword evidence="3" id="KW-0274">FAD</keyword>
<accession>A0A2K1JTY2</accession>
<dbReference type="InterPro" id="IPR002938">
    <property type="entry name" value="FAD-bd"/>
</dbReference>
<evidence type="ECO:0000313" key="10">
    <source>
        <dbReference type="EnsemblPlants" id="Pp3c11_8540V3.1"/>
    </source>
</evidence>
<keyword evidence="5" id="KW-0560">Oxidoreductase</keyword>
<keyword evidence="11" id="KW-1185">Reference proteome</keyword>
<name>A0A2K1JTY2_PHYPA</name>
<dbReference type="RefSeq" id="XP_024389868.1">
    <property type="nucleotide sequence ID" value="XM_024534100.2"/>
</dbReference>
<evidence type="ECO:0000256" key="6">
    <source>
        <dbReference type="ARBA" id="ARBA00023033"/>
    </source>
</evidence>
<sequence>MLQHGPVGCQASRHFQLNVPKLPLPCEPLEYQKSFRFDRLLRTGGFAVSPKSDRHPRQSPVVAMAVPPAVVQSTNPADVSSSSKTLGEVVVVGAGPAGCLLAHYLLRRGFFVHLFDKRAGAPSSPQHDGNGSDQQFYARRDPRSYNILLTSRAVKAFQGAGLEVPPNLLNQLVGSCTHLPNGKKRKFDYSNEPGLLSFGVSRNALVAWLQCSLHERYSNLKTYFEYELKSVDTTTNKASFRLSSKNFFSPKPDLVEVKYDLLVGADGVNSAVRSEMIHLDSTATSSFKKKSKPLELDFQPSSDVYKSFYVNPEVAKKSPLFEDHNRVQSWPAMNIIVTGMADGSFWGGSKNKQLMNASSAHEVEILLRGSAPELFELLLEDNPNFCEDFLKQPAISFGGAVTLSRFNHENILVIGDAAHAMFPSYGTGCNVALEDCLLLDQILEESIPVQGDISFVEVAKEFSKRRVEDAHAIVRMNTTQELFPRGFFGILQVMLFTSLRKLAPSIFKPIAYQQLWSDTRFRQIELQKRTENTLFFGMLLVLALLVIAALLFAFGIQPKFKISPS</sequence>
<comment type="cofactor">
    <cofactor evidence="1">
        <name>FAD</name>
        <dbReference type="ChEBI" id="CHEBI:57692"/>
    </cofactor>
</comment>
<evidence type="ECO:0000256" key="5">
    <source>
        <dbReference type="ARBA" id="ARBA00023002"/>
    </source>
</evidence>
<evidence type="ECO:0000313" key="9">
    <source>
        <dbReference type="EMBL" id="PNR44988.1"/>
    </source>
</evidence>
<dbReference type="GO" id="GO:0071949">
    <property type="term" value="F:FAD binding"/>
    <property type="evidence" value="ECO:0007669"/>
    <property type="project" value="InterPro"/>
</dbReference>
<feature type="transmembrane region" description="Helical" evidence="7">
    <location>
        <begin position="534"/>
        <end position="556"/>
    </location>
</feature>
<dbReference type="OMA" id="REFMFIA"/>
<keyword evidence="7" id="KW-0472">Membrane</keyword>
<organism evidence="9">
    <name type="scientific">Physcomitrium patens</name>
    <name type="common">Spreading-leaved earth moss</name>
    <name type="synonym">Physcomitrella patens</name>
    <dbReference type="NCBI Taxonomy" id="3218"/>
    <lineage>
        <taxon>Eukaryota</taxon>
        <taxon>Viridiplantae</taxon>
        <taxon>Streptophyta</taxon>
        <taxon>Embryophyta</taxon>
        <taxon>Bryophyta</taxon>
        <taxon>Bryophytina</taxon>
        <taxon>Bryopsida</taxon>
        <taxon>Funariidae</taxon>
        <taxon>Funariales</taxon>
        <taxon>Funariaceae</taxon>
        <taxon>Physcomitrium</taxon>
    </lineage>
</organism>
<dbReference type="GeneID" id="112289138"/>
<keyword evidence="4" id="KW-0521">NADP</keyword>
<proteinExistence type="predicted"/>
<keyword evidence="2" id="KW-0285">Flavoprotein</keyword>
<dbReference type="EMBL" id="ABEU02000011">
    <property type="protein sequence ID" value="PNR44988.1"/>
    <property type="molecule type" value="Genomic_DNA"/>
</dbReference>
<dbReference type="AlphaFoldDB" id="A0A2K1JTY2"/>
<dbReference type="STRING" id="3218.A0A2K1JTY2"/>
<dbReference type="Pfam" id="PF13450">
    <property type="entry name" value="NAD_binding_8"/>
    <property type="match status" value="1"/>
</dbReference>
<dbReference type="Gene3D" id="3.50.50.60">
    <property type="entry name" value="FAD/NAD(P)-binding domain"/>
    <property type="match status" value="1"/>
</dbReference>
<evidence type="ECO:0000256" key="3">
    <source>
        <dbReference type="ARBA" id="ARBA00022827"/>
    </source>
</evidence>
<reference evidence="9 11" key="1">
    <citation type="journal article" date="2008" name="Science">
        <title>The Physcomitrella genome reveals evolutionary insights into the conquest of land by plants.</title>
        <authorList>
            <person name="Rensing S."/>
            <person name="Lang D."/>
            <person name="Zimmer A."/>
            <person name="Terry A."/>
            <person name="Salamov A."/>
            <person name="Shapiro H."/>
            <person name="Nishiyama T."/>
            <person name="Perroud P.-F."/>
            <person name="Lindquist E."/>
            <person name="Kamisugi Y."/>
            <person name="Tanahashi T."/>
            <person name="Sakakibara K."/>
            <person name="Fujita T."/>
            <person name="Oishi K."/>
            <person name="Shin-I T."/>
            <person name="Kuroki Y."/>
            <person name="Toyoda A."/>
            <person name="Suzuki Y."/>
            <person name="Hashimoto A."/>
            <person name="Yamaguchi K."/>
            <person name="Sugano A."/>
            <person name="Kohara Y."/>
            <person name="Fujiyama A."/>
            <person name="Anterola A."/>
            <person name="Aoki S."/>
            <person name="Ashton N."/>
            <person name="Barbazuk W.B."/>
            <person name="Barker E."/>
            <person name="Bennetzen J."/>
            <person name="Bezanilla M."/>
            <person name="Blankenship R."/>
            <person name="Cho S.H."/>
            <person name="Dutcher S."/>
            <person name="Estelle M."/>
            <person name="Fawcett J.A."/>
            <person name="Gundlach H."/>
            <person name="Hanada K."/>
            <person name="Heyl A."/>
            <person name="Hicks K.A."/>
            <person name="Hugh J."/>
            <person name="Lohr M."/>
            <person name="Mayer K."/>
            <person name="Melkozernov A."/>
            <person name="Murata T."/>
            <person name="Nelson D."/>
            <person name="Pils B."/>
            <person name="Prigge M."/>
            <person name="Reiss B."/>
            <person name="Renner T."/>
            <person name="Rombauts S."/>
            <person name="Rushton P."/>
            <person name="Sanderfoot A."/>
            <person name="Schween G."/>
            <person name="Shiu S.-H."/>
            <person name="Stueber K."/>
            <person name="Theodoulou F.L."/>
            <person name="Tu H."/>
            <person name="Van de Peer Y."/>
            <person name="Verrier P.J."/>
            <person name="Waters E."/>
            <person name="Wood A."/>
            <person name="Yang L."/>
            <person name="Cove D."/>
            <person name="Cuming A."/>
            <person name="Hasebe M."/>
            <person name="Lucas S."/>
            <person name="Mishler D.B."/>
            <person name="Reski R."/>
            <person name="Grigoriev I."/>
            <person name="Quatrano R.S."/>
            <person name="Boore J.L."/>
        </authorList>
    </citation>
    <scope>NUCLEOTIDE SEQUENCE [LARGE SCALE GENOMIC DNA]</scope>
    <source>
        <strain evidence="10 11">cv. Gransden 2004</strain>
    </source>
</reference>
<keyword evidence="7" id="KW-1133">Transmembrane helix</keyword>
<evidence type="ECO:0000256" key="4">
    <source>
        <dbReference type="ARBA" id="ARBA00022857"/>
    </source>
</evidence>
<keyword evidence="7" id="KW-0812">Transmembrane</keyword>
<dbReference type="PaxDb" id="3218-PP1S61_5V6.1"/>
<evidence type="ECO:0000256" key="7">
    <source>
        <dbReference type="SAM" id="Phobius"/>
    </source>
</evidence>